<keyword evidence="8" id="KW-1185">Reference proteome</keyword>
<evidence type="ECO:0000259" key="6">
    <source>
        <dbReference type="PROSITE" id="PS50234"/>
    </source>
</evidence>
<dbReference type="Proteomes" id="UP001168528">
    <property type="component" value="Unassembled WGS sequence"/>
</dbReference>
<keyword evidence="3 5" id="KW-1133">Transmembrane helix</keyword>
<comment type="caution">
    <text evidence="7">The sequence shown here is derived from an EMBL/GenBank/DDBJ whole genome shotgun (WGS) entry which is preliminary data.</text>
</comment>
<keyword evidence="1" id="KW-1003">Cell membrane</keyword>
<keyword evidence="2 5" id="KW-0812">Transmembrane</keyword>
<dbReference type="EMBL" id="JAUKPO010000004">
    <property type="protein sequence ID" value="MDO1446371.1"/>
    <property type="molecule type" value="Genomic_DNA"/>
</dbReference>
<dbReference type="RefSeq" id="WP_302037177.1">
    <property type="nucleotide sequence ID" value="NZ_JAUKPO010000004.1"/>
</dbReference>
<keyword evidence="4 5" id="KW-0472">Membrane</keyword>
<feature type="transmembrane region" description="Helical" evidence="5">
    <location>
        <begin position="6"/>
        <end position="27"/>
    </location>
</feature>
<dbReference type="InterPro" id="IPR002035">
    <property type="entry name" value="VWF_A"/>
</dbReference>
<name>A0ABT8R2N0_9BACT</name>
<dbReference type="SUPFAM" id="SSF53300">
    <property type="entry name" value="vWA-like"/>
    <property type="match status" value="1"/>
</dbReference>
<dbReference type="PANTHER" id="PTHR22550">
    <property type="entry name" value="SPORE GERMINATION PROTEIN"/>
    <property type="match status" value="1"/>
</dbReference>
<dbReference type="InterPro" id="IPR050768">
    <property type="entry name" value="UPF0353/GerABKA_families"/>
</dbReference>
<protein>
    <submittedName>
        <fullName evidence="7">VWA domain-containing protein</fullName>
    </submittedName>
</protein>
<sequence length="320" mass="35808">MNWYYALSIWEYVFISLFGVLYLAYAVKITIAARKFQNHARAIFGKFLLRSLYFGLLIIALMGPSYGSVQKEVKAIGKDIYLLVDLSESMNADDLVPSRLDRVKLELNKLVDNLQTDRIGLIIFSTEAFVQCPLTFDKNTLKLFIETLSTTIVPSGGTNLEPALRMAMEKHTSNVTSENNAKIIVLVSDGEHHGENLSRISREIDKSGIRLFALGVGTAEGGKIPSGRGYKKDKSGGEIVTRLADETLFTTVSQLSDRYFVINDSQNEIYRLIQAIDSIEGRFIDQRKTDATANKYDYFLIAALLLLSLDVLITVKTIQL</sequence>
<dbReference type="SMART" id="SM00327">
    <property type="entry name" value="VWA"/>
    <property type="match status" value="1"/>
</dbReference>
<organism evidence="7 8">
    <name type="scientific">Rhodocytophaga aerolata</name>
    <dbReference type="NCBI Taxonomy" id="455078"/>
    <lineage>
        <taxon>Bacteria</taxon>
        <taxon>Pseudomonadati</taxon>
        <taxon>Bacteroidota</taxon>
        <taxon>Cytophagia</taxon>
        <taxon>Cytophagales</taxon>
        <taxon>Rhodocytophagaceae</taxon>
        <taxon>Rhodocytophaga</taxon>
    </lineage>
</organism>
<evidence type="ECO:0000256" key="2">
    <source>
        <dbReference type="ARBA" id="ARBA00022692"/>
    </source>
</evidence>
<evidence type="ECO:0000256" key="1">
    <source>
        <dbReference type="ARBA" id="ARBA00022475"/>
    </source>
</evidence>
<evidence type="ECO:0000313" key="7">
    <source>
        <dbReference type="EMBL" id="MDO1446371.1"/>
    </source>
</evidence>
<reference evidence="7" key="1">
    <citation type="submission" date="2023-07" db="EMBL/GenBank/DDBJ databases">
        <title>The genome sequence of Rhodocytophaga aerolata KACC 12507.</title>
        <authorList>
            <person name="Zhang X."/>
        </authorList>
    </citation>
    <scope>NUCLEOTIDE SEQUENCE</scope>
    <source>
        <strain evidence="7">KACC 12507</strain>
    </source>
</reference>
<evidence type="ECO:0000256" key="5">
    <source>
        <dbReference type="SAM" id="Phobius"/>
    </source>
</evidence>
<accession>A0ABT8R2N0</accession>
<proteinExistence type="predicted"/>
<dbReference type="PROSITE" id="PS50234">
    <property type="entry name" value="VWFA"/>
    <property type="match status" value="1"/>
</dbReference>
<evidence type="ECO:0000313" key="8">
    <source>
        <dbReference type="Proteomes" id="UP001168528"/>
    </source>
</evidence>
<dbReference type="Pfam" id="PF00092">
    <property type="entry name" value="VWA"/>
    <property type="match status" value="1"/>
</dbReference>
<feature type="domain" description="VWFA" evidence="6">
    <location>
        <begin position="79"/>
        <end position="276"/>
    </location>
</feature>
<dbReference type="PANTHER" id="PTHR22550:SF5">
    <property type="entry name" value="LEUCINE ZIPPER PROTEIN 4"/>
    <property type="match status" value="1"/>
</dbReference>
<dbReference type="Gene3D" id="3.40.50.410">
    <property type="entry name" value="von Willebrand factor, type A domain"/>
    <property type="match status" value="1"/>
</dbReference>
<gene>
    <name evidence="7" type="ORF">Q0590_08935</name>
</gene>
<dbReference type="InterPro" id="IPR036465">
    <property type="entry name" value="vWFA_dom_sf"/>
</dbReference>
<evidence type="ECO:0000256" key="4">
    <source>
        <dbReference type="ARBA" id="ARBA00023136"/>
    </source>
</evidence>
<evidence type="ECO:0000256" key="3">
    <source>
        <dbReference type="ARBA" id="ARBA00022989"/>
    </source>
</evidence>
<feature type="transmembrane region" description="Helical" evidence="5">
    <location>
        <begin position="47"/>
        <end position="66"/>
    </location>
</feature>